<dbReference type="KEGG" id="ddl:Desdi_1416"/>
<evidence type="ECO:0000313" key="3">
    <source>
        <dbReference type="Proteomes" id="UP000010797"/>
    </source>
</evidence>
<dbReference type="HOGENOM" id="CLU_737178_0_0_9"/>
<dbReference type="RefSeq" id="WP_015261911.1">
    <property type="nucleotide sequence ID" value="NC_019903.1"/>
</dbReference>
<dbReference type="PROSITE" id="PS50800">
    <property type="entry name" value="SAP"/>
    <property type="match status" value="1"/>
</dbReference>
<name>L0F7I2_DESDL</name>
<evidence type="ECO:0000259" key="1">
    <source>
        <dbReference type="PROSITE" id="PS50800"/>
    </source>
</evidence>
<dbReference type="InterPro" id="IPR003034">
    <property type="entry name" value="SAP_dom"/>
</dbReference>
<dbReference type="OrthoDB" id="2873014at2"/>
<proteinExistence type="predicted"/>
<dbReference type="InterPro" id="IPR036361">
    <property type="entry name" value="SAP_dom_sf"/>
</dbReference>
<dbReference type="Gene3D" id="1.10.720.30">
    <property type="entry name" value="SAP domain"/>
    <property type="match status" value="1"/>
</dbReference>
<organism evidence="2 3">
    <name type="scientific">Desulfitobacterium dichloroeliminans (strain LMG P-21439 / DCA1)</name>
    <dbReference type="NCBI Taxonomy" id="871963"/>
    <lineage>
        <taxon>Bacteria</taxon>
        <taxon>Bacillati</taxon>
        <taxon>Bacillota</taxon>
        <taxon>Clostridia</taxon>
        <taxon>Eubacteriales</taxon>
        <taxon>Desulfitobacteriaceae</taxon>
        <taxon>Desulfitobacterium</taxon>
    </lineage>
</organism>
<dbReference type="SMART" id="SM00513">
    <property type="entry name" value="SAP"/>
    <property type="match status" value="1"/>
</dbReference>
<feature type="domain" description="SAP" evidence="1">
    <location>
        <begin position="118"/>
        <end position="152"/>
    </location>
</feature>
<sequence length="375" mass="43290">MKETLPSSSVLVGCTCQWDDAEHILGLTASGIPRITLDTLPNLRFYIKHLALRGSDGFCEHFLTLSVLVLDYAGSYYTEGNSFQGFWWYRYGVRNVDNCLRSLLDRGFLQVGDLQSAIEKETAAVLKDELKNHGLKVSGKKDELVQRLLIEIPHEELNSRFTKRTYQLTELGKQALEEESYVPYIHRHTLEDMDIWSLNKIIHEPPYMPYRDKIWGYLNKRSMEHFAAGNFGLYRNCRHHMSNFLMEEKKIIDALGMLSEVVFYDLSGLGNNYDPQYLHIFAEHFFPYKDSTVTMAPGITSAVMNCQKELNLTDEELKAALLDRMKRLSAPLHLFTPEECVDIVFMESRGETDALTNIYAKARRRFKQNFPGIKC</sequence>
<dbReference type="eggNOG" id="ENOG5033C5Y">
    <property type="taxonomic scope" value="Bacteria"/>
</dbReference>
<reference evidence="3" key="1">
    <citation type="submission" date="2012-02" db="EMBL/GenBank/DDBJ databases">
        <title>Complete sequence of Desulfitobacterium dichloroeliminans LMG P-21439.</title>
        <authorList>
            <person name="Lucas S."/>
            <person name="Han J."/>
            <person name="Lapidus A."/>
            <person name="Cheng J.-F."/>
            <person name="Goodwin L."/>
            <person name="Pitluck S."/>
            <person name="Peters L."/>
            <person name="Ovchinnikova G."/>
            <person name="Teshima H."/>
            <person name="Detter J.C."/>
            <person name="Han C."/>
            <person name="Tapia R."/>
            <person name="Land M."/>
            <person name="Hauser L."/>
            <person name="Kyrpides N."/>
            <person name="Ivanova N."/>
            <person name="Pagani I."/>
            <person name="Kruse T."/>
            <person name="de Vos W.M."/>
            <person name="Boon N."/>
            <person name="Smidt H."/>
            <person name="Woyke T."/>
        </authorList>
    </citation>
    <scope>NUCLEOTIDE SEQUENCE [LARGE SCALE GENOMIC DNA]</scope>
    <source>
        <strain evidence="3">LMG P-21439 / DCA1</strain>
    </source>
</reference>
<dbReference type="Pfam" id="PF02037">
    <property type="entry name" value="SAP"/>
    <property type="match status" value="1"/>
</dbReference>
<dbReference type="AlphaFoldDB" id="L0F7I2"/>
<accession>L0F7I2</accession>
<gene>
    <name evidence="2" type="ordered locus">Desdi_1416</name>
</gene>
<keyword evidence="3" id="KW-1185">Reference proteome</keyword>
<evidence type="ECO:0000313" key="2">
    <source>
        <dbReference type="EMBL" id="AGA68918.1"/>
    </source>
</evidence>
<dbReference type="Proteomes" id="UP000010797">
    <property type="component" value="Chromosome"/>
</dbReference>
<protein>
    <submittedName>
        <fullName evidence="2">SAP domain-containing protein</fullName>
    </submittedName>
</protein>
<dbReference type="STRING" id="871963.Desdi_1416"/>
<dbReference type="SUPFAM" id="SSF68906">
    <property type="entry name" value="SAP domain"/>
    <property type="match status" value="1"/>
</dbReference>
<dbReference type="EMBL" id="CP003344">
    <property type="protein sequence ID" value="AGA68918.1"/>
    <property type="molecule type" value="Genomic_DNA"/>
</dbReference>